<accession>A0A0D2D8T3</accession>
<sequence length="612" mass="68003">MASHHISLAKAAFGASLFRADVTKVTREDLTKFHDVFDATLACCSRQNIQTCKEWLLENVVVSSARTAAFGKFLASVSKHLTSSANDNASHSLQRRRLHIIYLLNDLLHHGKYHTSESHYQTNLTESLGPYLHEMFQLAAKEAKTKVTRRLQDIVKIWKEAGYFKDNVLLKLLDPADVKTQETVHETQGQAKGGSCSKESPFILPATHGDPSAPFWDLPAGNLMPHIVPNSLQPIRSEQMRALQLSSGPADDSLVNALKDFLEDVKSMDDAISELEDKGVKVDVDDMGQISYRSETGDLVGDTYYGWSRSFCEKMRKRDLSEDGASQSSRSRDSRRSRSRVAYKRRRYSDSSDDRSMRSSSRSLSRHRNENDRRRPSTSRSRDYSPAPALQKKSHTSNTEGCRLHIGNLPYAATESDLKSFFMDYDVASVFLPINPRTNRPAGYGFVNLQTASQAENASRSLSGKEILDRKVSVQIARPSDQAGHNDDGLRSRSPPYPHNGGFHAFGQPQRSDLIPPVNSAPLLPPHPLDQAYPRPPPFQPGSFPVPPPNWQGPWPPPPPPPPSYLAGNPPFSSLPLLPPPAPSTFPPQSDTWSSYAPPSQSSHRNDRGGPR</sequence>
<dbReference type="SUPFAM" id="SSF54928">
    <property type="entry name" value="RNA-binding domain, RBD"/>
    <property type="match status" value="1"/>
</dbReference>
<evidence type="ECO:0000259" key="4">
    <source>
        <dbReference type="PROSITE" id="PS51391"/>
    </source>
</evidence>
<protein>
    <recommendedName>
        <fullName evidence="7">CID domain-containing protein</fullName>
    </recommendedName>
</protein>
<dbReference type="EMBL" id="KN847340">
    <property type="protein sequence ID" value="KIW38870.1"/>
    <property type="molecule type" value="Genomic_DNA"/>
</dbReference>
<evidence type="ECO:0000313" key="5">
    <source>
        <dbReference type="EMBL" id="KIW38870.1"/>
    </source>
</evidence>
<feature type="region of interest" description="Disordered" evidence="2">
    <location>
        <begin position="475"/>
        <end position="612"/>
    </location>
</feature>
<feature type="compositionally biased region" description="Pro residues" evidence="2">
    <location>
        <begin position="577"/>
        <end position="586"/>
    </location>
</feature>
<dbReference type="PANTHER" id="PTHR12323:SF0">
    <property type="entry name" value="CALCIUM HOMEOSTASIS ENDOPLASMIC RETICULUM PROTEIN"/>
    <property type="match status" value="1"/>
</dbReference>
<dbReference type="PROSITE" id="PS50102">
    <property type="entry name" value="RRM"/>
    <property type="match status" value="1"/>
</dbReference>
<dbReference type="RefSeq" id="XP_016259086.1">
    <property type="nucleotide sequence ID" value="XM_016410064.1"/>
</dbReference>
<dbReference type="AlphaFoldDB" id="A0A0D2D8T3"/>
<dbReference type="GeneID" id="27360772"/>
<organism evidence="5 6">
    <name type="scientific">Exophiala oligosperma</name>
    <dbReference type="NCBI Taxonomy" id="215243"/>
    <lineage>
        <taxon>Eukaryota</taxon>
        <taxon>Fungi</taxon>
        <taxon>Dikarya</taxon>
        <taxon>Ascomycota</taxon>
        <taxon>Pezizomycotina</taxon>
        <taxon>Eurotiomycetes</taxon>
        <taxon>Chaetothyriomycetidae</taxon>
        <taxon>Chaetothyriales</taxon>
        <taxon>Herpotrichiellaceae</taxon>
        <taxon>Exophiala</taxon>
    </lineage>
</organism>
<evidence type="ECO:0000256" key="2">
    <source>
        <dbReference type="SAM" id="MobiDB-lite"/>
    </source>
</evidence>
<dbReference type="InterPro" id="IPR008942">
    <property type="entry name" value="ENTH_VHS"/>
</dbReference>
<feature type="compositionally biased region" description="Low complexity" evidence="2">
    <location>
        <begin position="565"/>
        <end position="576"/>
    </location>
</feature>
<keyword evidence="6" id="KW-1185">Reference proteome</keyword>
<dbReference type="Gene3D" id="3.30.70.330">
    <property type="match status" value="1"/>
</dbReference>
<evidence type="ECO:0000259" key="3">
    <source>
        <dbReference type="PROSITE" id="PS50102"/>
    </source>
</evidence>
<dbReference type="GO" id="GO:0006874">
    <property type="term" value="P:intracellular calcium ion homeostasis"/>
    <property type="evidence" value="ECO:0007669"/>
    <property type="project" value="TreeGrafter"/>
</dbReference>
<dbReference type="InterPro" id="IPR035979">
    <property type="entry name" value="RBD_domain_sf"/>
</dbReference>
<keyword evidence="1" id="KW-0694">RNA-binding</keyword>
<dbReference type="PROSITE" id="PS51391">
    <property type="entry name" value="CID"/>
    <property type="match status" value="1"/>
</dbReference>
<feature type="compositionally biased region" description="Basic and acidic residues" evidence="2">
    <location>
        <begin position="348"/>
        <end position="357"/>
    </location>
</feature>
<dbReference type="HOGENOM" id="CLU_021915_1_0_1"/>
<dbReference type="GO" id="GO:0003723">
    <property type="term" value="F:RNA binding"/>
    <property type="evidence" value="ECO:0007669"/>
    <property type="project" value="UniProtKB-UniRule"/>
</dbReference>
<dbReference type="Proteomes" id="UP000053342">
    <property type="component" value="Unassembled WGS sequence"/>
</dbReference>
<feature type="domain" description="CID" evidence="4">
    <location>
        <begin position="25"/>
        <end position="180"/>
    </location>
</feature>
<dbReference type="STRING" id="215243.A0A0D2D8T3"/>
<feature type="domain" description="RRM" evidence="3">
    <location>
        <begin position="402"/>
        <end position="479"/>
    </location>
</feature>
<evidence type="ECO:0000256" key="1">
    <source>
        <dbReference type="PROSITE-ProRule" id="PRU00176"/>
    </source>
</evidence>
<dbReference type="PANTHER" id="PTHR12323">
    <property type="entry name" value="SR-RELATED CTD ASSOCIATED FACTOR 6"/>
    <property type="match status" value="1"/>
</dbReference>
<evidence type="ECO:0000313" key="6">
    <source>
        <dbReference type="Proteomes" id="UP000053342"/>
    </source>
</evidence>
<dbReference type="InterPro" id="IPR012677">
    <property type="entry name" value="Nucleotide-bd_a/b_plait_sf"/>
</dbReference>
<dbReference type="GO" id="GO:0048471">
    <property type="term" value="C:perinuclear region of cytoplasm"/>
    <property type="evidence" value="ECO:0007669"/>
    <property type="project" value="TreeGrafter"/>
</dbReference>
<name>A0A0D2D8T3_9EURO</name>
<feature type="region of interest" description="Disordered" evidence="2">
    <location>
        <begin position="318"/>
        <end position="402"/>
    </location>
</feature>
<dbReference type="OrthoDB" id="21470at2759"/>
<feature type="compositionally biased region" description="Basic residues" evidence="2">
    <location>
        <begin position="337"/>
        <end position="347"/>
    </location>
</feature>
<reference evidence="5 6" key="1">
    <citation type="submission" date="2015-01" db="EMBL/GenBank/DDBJ databases">
        <title>The Genome Sequence of Exophiala oligosperma CBS72588.</title>
        <authorList>
            <consortium name="The Broad Institute Genomics Platform"/>
            <person name="Cuomo C."/>
            <person name="de Hoog S."/>
            <person name="Gorbushina A."/>
            <person name="Stielow B."/>
            <person name="Teixiera M."/>
            <person name="Abouelleil A."/>
            <person name="Chapman S.B."/>
            <person name="Priest M."/>
            <person name="Young S.K."/>
            <person name="Wortman J."/>
            <person name="Nusbaum C."/>
            <person name="Birren B."/>
        </authorList>
    </citation>
    <scope>NUCLEOTIDE SEQUENCE [LARGE SCALE GENOMIC DNA]</scope>
    <source>
        <strain evidence="5 6">CBS 72588</strain>
    </source>
</reference>
<dbReference type="VEuPathDB" id="FungiDB:PV06_08698"/>
<feature type="compositionally biased region" description="Polar residues" evidence="2">
    <location>
        <begin position="589"/>
        <end position="603"/>
    </location>
</feature>
<dbReference type="Gene3D" id="1.25.40.90">
    <property type="match status" value="1"/>
</dbReference>
<dbReference type="InterPro" id="IPR006569">
    <property type="entry name" value="CID_dom"/>
</dbReference>
<feature type="compositionally biased region" description="Pro residues" evidence="2">
    <location>
        <begin position="523"/>
        <end position="564"/>
    </location>
</feature>
<dbReference type="InterPro" id="IPR000504">
    <property type="entry name" value="RRM_dom"/>
</dbReference>
<proteinExistence type="predicted"/>
<evidence type="ECO:0008006" key="7">
    <source>
        <dbReference type="Google" id="ProtNLM"/>
    </source>
</evidence>
<dbReference type="Pfam" id="PF04818">
    <property type="entry name" value="CID"/>
    <property type="match status" value="1"/>
</dbReference>
<dbReference type="Pfam" id="PF00076">
    <property type="entry name" value="RRM_1"/>
    <property type="match status" value="1"/>
</dbReference>
<gene>
    <name evidence="5" type="ORF">PV06_08698</name>
</gene>
<dbReference type="SMART" id="SM00360">
    <property type="entry name" value="RRM"/>
    <property type="match status" value="1"/>
</dbReference>
<feature type="compositionally biased region" description="Basic and acidic residues" evidence="2">
    <location>
        <begin position="367"/>
        <end position="383"/>
    </location>
</feature>